<protein>
    <recommendedName>
        <fullName evidence="3">DNA phosphorothioation-associated protein 4</fullName>
    </recommendedName>
</protein>
<dbReference type="OrthoDB" id="315236at2157"/>
<dbReference type="Proteomes" id="UP000318864">
    <property type="component" value="Unassembled WGS sequence"/>
</dbReference>
<dbReference type="AlphaFoldDB" id="A0A4S3TQ48"/>
<evidence type="ECO:0000313" key="1">
    <source>
        <dbReference type="EMBL" id="THE66471.1"/>
    </source>
</evidence>
<evidence type="ECO:0000313" key="2">
    <source>
        <dbReference type="Proteomes" id="UP000318864"/>
    </source>
</evidence>
<gene>
    <name evidence="1" type="ORF">D8Y22_02100</name>
</gene>
<evidence type="ECO:0008006" key="3">
    <source>
        <dbReference type="Google" id="ProtNLM"/>
    </source>
</evidence>
<dbReference type="EMBL" id="RBZW01000007">
    <property type="protein sequence ID" value="THE66471.1"/>
    <property type="molecule type" value="Genomic_DNA"/>
</dbReference>
<reference evidence="1 2" key="1">
    <citation type="submission" date="2018-10" db="EMBL/GenBank/DDBJ databases">
        <title>Natronolimnobius sp. XQ-INN 246 isolated from Inner Mongolia Autonomous Region of China.</title>
        <authorList>
            <person name="Xue Q."/>
        </authorList>
    </citation>
    <scope>NUCLEOTIDE SEQUENCE [LARGE SCALE GENOMIC DNA]</scope>
    <source>
        <strain evidence="1 2">XQ-INN 246</strain>
    </source>
</reference>
<proteinExistence type="predicted"/>
<accession>A0A4S3TQ48</accession>
<sequence length="153" mass="17959">MSFRLSDDAREYFDDIEDKSSTGRFDSMWDKYYFAAMIGIKARDRVPIDKEPSAEPFVDTVIEDYADQKFELYAALIMAEINRQHIPKEEEDEIRELMLNILDSTDPTRLSDHGKELLNCYAEQGHKILQNSGPTPKEFDEFLRQYHKVLNEI</sequence>
<name>A0A4S3TQ48_9EURY</name>
<keyword evidence="2" id="KW-1185">Reference proteome</keyword>
<comment type="caution">
    <text evidence="1">The sequence shown here is derived from an EMBL/GenBank/DDBJ whole genome shotgun (WGS) entry which is preliminary data.</text>
</comment>
<dbReference type="RefSeq" id="WP_141463018.1">
    <property type="nucleotide sequence ID" value="NZ_RBZW01000007.1"/>
</dbReference>
<organism evidence="1 2">
    <name type="scientific">Salinadaptatus halalkaliphilus</name>
    <dbReference type="NCBI Taxonomy" id="2419781"/>
    <lineage>
        <taxon>Archaea</taxon>
        <taxon>Methanobacteriati</taxon>
        <taxon>Methanobacteriota</taxon>
        <taxon>Stenosarchaea group</taxon>
        <taxon>Halobacteria</taxon>
        <taxon>Halobacteriales</taxon>
        <taxon>Natrialbaceae</taxon>
        <taxon>Salinadaptatus</taxon>
    </lineage>
</organism>